<evidence type="ECO:0000259" key="12">
    <source>
        <dbReference type="Pfam" id="PF00662"/>
    </source>
</evidence>
<keyword evidence="6 10" id="KW-1133">Transmembrane helix</keyword>
<feature type="transmembrane region" description="Helical" evidence="10">
    <location>
        <begin position="877"/>
        <end position="898"/>
    </location>
</feature>
<feature type="transmembrane region" description="Helical" evidence="10">
    <location>
        <begin position="563"/>
        <end position="582"/>
    </location>
</feature>
<dbReference type="EMBL" id="QMIG01000002">
    <property type="protein sequence ID" value="RAW17788.1"/>
    <property type="molecule type" value="Genomic_DNA"/>
</dbReference>
<evidence type="ECO:0000256" key="9">
    <source>
        <dbReference type="RuleBase" id="RU000320"/>
    </source>
</evidence>
<keyword evidence="8 10" id="KW-0472">Membrane</keyword>
<dbReference type="GO" id="GO:0005886">
    <property type="term" value="C:plasma membrane"/>
    <property type="evidence" value="ECO:0007669"/>
    <property type="project" value="UniProtKB-SubCell"/>
</dbReference>
<dbReference type="PANTHER" id="PTHR43373">
    <property type="entry name" value="NA(+)/H(+) ANTIPORTER SUBUNIT"/>
    <property type="match status" value="1"/>
</dbReference>
<dbReference type="Pfam" id="PF00662">
    <property type="entry name" value="Proton_antipo_N"/>
    <property type="match status" value="1"/>
</dbReference>
<reference evidence="16 17" key="1">
    <citation type="submission" date="2018-06" db="EMBL/GenBank/DDBJ databases">
        <title>Phytoactinopolyspora halophila sp. nov., a novel halophilic actinomycete isolated from a saline soil in China.</title>
        <authorList>
            <person name="Tang S.-K."/>
        </authorList>
    </citation>
    <scope>NUCLEOTIDE SEQUENCE [LARGE SCALE GENOMIC DNA]</scope>
    <source>
        <strain evidence="16 17">YIM 96934</strain>
    </source>
</reference>
<dbReference type="PANTHER" id="PTHR43373:SF1">
    <property type="entry name" value="NA(+)_H(+) ANTIPORTER SUBUNIT A"/>
    <property type="match status" value="1"/>
</dbReference>
<keyword evidence="4" id="KW-1003">Cell membrane</keyword>
<feature type="transmembrane region" description="Helical" evidence="10">
    <location>
        <begin position="807"/>
        <end position="826"/>
    </location>
</feature>
<feature type="transmembrane region" description="Helical" evidence="10">
    <location>
        <begin position="619"/>
        <end position="637"/>
    </location>
</feature>
<dbReference type="GO" id="GO:0006811">
    <property type="term" value="P:monoatomic ion transport"/>
    <property type="evidence" value="ECO:0007669"/>
    <property type="project" value="UniProtKB-KW"/>
</dbReference>
<evidence type="ECO:0000259" key="11">
    <source>
        <dbReference type="Pfam" id="PF00361"/>
    </source>
</evidence>
<dbReference type="InterPro" id="IPR025383">
    <property type="entry name" value="MrpA_C/MbhD"/>
</dbReference>
<feature type="transmembrane region" description="Helical" evidence="10">
    <location>
        <begin position="365"/>
        <end position="384"/>
    </location>
</feature>
<feature type="domain" description="MrpA C-terminal/MbhE" evidence="15">
    <location>
        <begin position="679"/>
        <end position="756"/>
    </location>
</feature>
<dbReference type="InterPro" id="IPR001750">
    <property type="entry name" value="ND/Mrp_TM"/>
</dbReference>
<feature type="transmembrane region" description="Helical" evidence="10">
    <location>
        <begin position="489"/>
        <end position="515"/>
    </location>
</feature>
<feature type="transmembrane region" description="Helical" evidence="10">
    <location>
        <begin position="643"/>
        <end position="664"/>
    </location>
</feature>
<keyword evidence="2" id="KW-0813">Transport</keyword>
<feature type="domain" description="Na+/H+ antiporter MnhB subunit-related protein" evidence="13">
    <location>
        <begin position="780"/>
        <end position="898"/>
    </location>
</feature>
<evidence type="ECO:0000256" key="3">
    <source>
        <dbReference type="ARBA" id="ARBA00022449"/>
    </source>
</evidence>
<feature type="domain" description="NADH:quinone oxidoreductase/Mrp antiporter transmembrane" evidence="11">
    <location>
        <begin position="126"/>
        <end position="398"/>
    </location>
</feature>
<feature type="transmembrane region" description="Helical" evidence="10">
    <location>
        <begin position="446"/>
        <end position="469"/>
    </location>
</feature>
<sequence>MILAVVLLALVVTAVAAPAIASRLGRNAGYPLAVAFLLIGALLATRAPDVLDGGTVSLNWEWMPSIGVSFHLHLDGLSLLFASLVLGVGALILAYCPRYLGTSEQHQRLYMLLTLFAMSMLGLVLARDLVLLFVFWELTTLASFLLIGGAGRTAVQPAARALVVTAGGGLALLAAAVLLSISAGTTNMSVIMADPSVVIESPLAPAIAVLLIIAAITKSAQLPFHFWLPDAMVAITPVSAYLHAATLVKGGIYLLMRFSPTFAHMTMWTVVLMVIGLTTMIVGAAFALKQHDLKSLLAYSTVSQLGFIIALIGVGTPGALAAAALHTFAHAMFKATLFMLAGIIDREAGSRDIRELGGLRRVMPVTATLTGLAATSMAGIPPFIGFISKEEAYSALLETPGPAWTGWLAALATVAGAGLTFAYGFRIFYGAFAGPTTQRKLYEPSMTFLLPAAIPAALGLVLGLTVGVLDPLISRTVEDTMLTESHAKLSLWHGFGSPLVLSALTIITGMALFFGRYPVDRALHRHRVPLTGADAFNHTVSGSIQLGSWIGLPARSHAIGAHIAWPLAALLVLGATGIAMRPDVAEPPLSTTRPHDWAVVALLAIAILALCLTTTRITAIVLLGAVGFLVGFWFLLAGAPDLALTQLLVEILTVVVAVLVLRRLPPTFRRIRRPRAILTAAIAVAAGTVAAAATFLLAGRRDRSAAADYLIHNAKKDSGGSNVVNTVLVDFRGLDTLGEVTVLAIAGIGLMALLRGTAEPNILPADSATAPPDRLGNMVIPRFAARVLVPMTVAISAYLLFRGHYEPGGGFIAALVAGVAVAVLQLPHGLDHPPRLRAPYLIYGGLALAVLTGIGGLADGSFLRPLHGHLGIGGAEISMTSSLSFDLGVFLIVLGMAVSAFDRLGRGTTGELPAREPELARNGQGGS</sequence>
<evidence type="ECO:0000256" key="10">
    <source>
        <dbReference type="SAM" id="Phobius"/>
    </source>
</evidence>
<keyword evidence="5 9" id="KW-0812">Transmembrane</keyword>
<feature type="transmembrane region" description="Helical" evidence="10">
    <location>
        <begin position="162"/>
        <end position="183"/>
    </location>
</feature>
<feature type="transmembrane region" description="Helical" evidence="10">
    <location>
        <begin position="232"/>
        <end position="255"/>
    </location>
</feature>
<keyword evidence="7" id="KW-0406">Ion transport</keyword>
<evidence type="ECO:0000256" key="2">
    <source>
        <dbReference type="ARBA" id="ARBA00022448"/>
    </source>
</evidence>
<evidence type="ECO:0000256" key="8">
    <source>
        <dbReference type="ARBA" id="ARBA00023136"/>
    </source>
</evidence>
<evidence type="ECO:0000313" key="16">
    <source>
        <dbReference type="EMBL" id="RAW17788.1"/>
    </source>
</evidence>
<dbReference type="Pfam" id="PF13244">
    <property type="entry name" value="MbhD"/>
    <property type="match status" value="1"/>
</dbReference>
<feature type="transmembrane region" description="Helical" evidence="10">
    <location>
        <begin position="295"/>
        <end position="314"/>
    </location>
</feature>
<keyword evidence="3" id="KW-0050">Antiport</keyword>
<dbReference type="GO" id="GO:0015297">
    <property type="term" value="F:antiporter activity"/>
    <property type="evidence" value="ECO:0007669"/>
    <property type="project" value="UniProtKB-KW"/>
</dbReference>
<evidence type="ECO:0000256" key="5">
    <source>
        <dbReference type="ARBA" id="ARBA00022692"/>
    </source>
</evidence>
<feature type="transmembrane region" description="Helical" evidence="10">
    <location>
        <begin position="267"/>
        <end position="288"/>
    </location>
</feature>
<protein>
    <recommendedName>
        <fullName evidence="18">DUF4040 domain-containing protein</fullName>
    </recommendedName>
</protein>
<dbReference type="Pfam" id="PF00361">
    <property type="entry name" value="Proton_antipo_M"/>
    <property type="match status" value="1"/>
</dbReference>
<feature type="domain" description="MrpA C-terminal/MbhD" evidence="14">
    <location>
        <begin position="601"/>
        <end position="665"/>
    </location>
</feature>
<evidence type="ECO:0000313" key="17">
    <source>
        <dbReference type="Proteomes" id="UP000250462"/>
    </source>
</evidence>
<evidence type="ECO:0000259" key="15">
    <source>
        <dbReference type="Pfam" id="PF20501"/>
    </source>
</evidence>
<feature type="transmembrane region" description="Helical" evidence="10">
    <location>
        <begin position="783"/>
        <end position="801"/>
    </location>
</feature>
<feature type="transmembrane region" description="Helical" evidence="10">
    <location>
        <begin position="109"/>
        <end position="126"/>
    </location>
</feature>
<feature type="transmembrane region" description="Helical" evidence="10">
    <location>
        <begin position="736"/>
        <end position="754"/>
    </location>
</feature>
<evidence type="ECO:0000259" key="14">
    <source>
        <dbReference type="Pfam" id="PF13244"/>
    </source>
</evidence>
<dbReference type="Pfam" id="PF04039">
    <property type="entry name" value="MnhB"/>
    <property type="match status" value="1"/>
</dbReference>
<dbReference type="InterPro" id="IPR046806">
    <property type="entry name" value="MrpA_C/MbhE"/>
</dbReference>
<dbReference type="Proteomes" id="UP000250462">
    <property type="component" value="Unassembled WGS sequence"/>
</dbReference>
<comment type="caution">
    <text evidence="16">The sequence shown here is derived from an EMBL/GenBank/DDBJ whole genome shotgun (WGS) entry which is preliminary data.</text>
</comment>
<evidence type="ECO:0000256" key="4">
    <source>
        <dbReference type="ARBA" id="ARBA00022475"/>
    </source>
</evidence>
<feature type="transmembrane region" description="Helical" evidence="10">
    <location>
        <begin position="838"/>
        <end position="857"/>
    </location>
</feature>
<dbReference type="PRINTS" id="PR01434">
    <property type="entry name" value="NADHDHGNASE5"/>
</dbReference>
<keyword evidence="17" id="KW-1185">Reference proteome</keyword>
<feature type="transmembrane region" description="Helical" evidence="10">
    <location>
        <begin position="77"/>
        <end position="97"/>
    </location>
</feature>
<dbReference type="Pfam" id="PF20501">
    <property type="entry name" value="MbhE"/>
    <property type="match status" value="1"/>
</dbReference>
<gene>
    <name evidence="16" type="ORF">DPM12_02675</name>
</gene>
<dbReference type="InterPro" id="IPR050616">
    <property type="entry name" value="CPA3_Na-H_Antiporter_A"/>
</dbReference>
<feature type="transmembrane region" description="Helical" evidence="10">
    <location>
        <begin position="203"/>
        <end position="220"/>
    </location>
</feature>
<feature type="transmembrane region" description="Helical" evidence="10">
    <location>
        <begin position="132"/>
        <end position="150"/>
    </location>
</feature>
<feature type="domain" description="NADH-Ubiquinone oxidoreductase (complex I) chain 5 N-terminal" evidence="12">
    <location>
        <begin position="62"/>
        <end position="107"/>
    </location>
</feature>
<feature type="transmembrane region" description="Helical" evidence="10">
    <location>
        <begin position="404"/>
        <end position="425"/>
    </location>
</feature>
<organism evidence="16 17">
    <name type="scientific">Phytoactinopolyspora halophila</name>
    <dbReference type="NCBI Taxonomy" id="1981511"/>
    <lineage>
        <taxon>Bacteria</taxon>
        <taxon>Bacillati</taxon>
        <taxon>Actinomycetota</taxon>
        <taxon>Actinomycetes</taxon>
        <taxon>Jiangellales</taxon>
        <taxon>Jiangellaceae</taxon>
        <taxon>Phytoactinopolyspora</taxon>
    </lineage>
</organism>
<comment type="subcellular location">
    <subcellularLocation>
        <location evidence="1">Cell membrane</location>
        <topology evidence="1">Multi-pass membrane protein</topology>
    </subcellularLocation>
    <subcellularLocation>
        <location evidence="9">Membrane</location>
        <topology evidence="9">Multi-pass membrane protein</topology>
    </subcellularLocation>
</comment>
<dbReference type="InterPro" id="IPR001516">
    <property type="entry name" value="Proton_antipo_N"/>
</dbReference>
<dbReference type="InterPro" id="IPR007182">
    <property type="entry name" value="MnhB"/>
</dbReference>
<evidence type="ECO:0008006" key="18">
    <source>
        <dbReference type="Google" id="ProtNLM"/>
    </source>
</evidence>
<dbReference type="AlphaFoldDB" id="A0A329R418"/>
<feature type="transmembrane region" description="Helical" evidence="10">
    <location>
        <begin position="320"/>
        <end position="344"/>
    </location>
</feature>
<accession>A0A329R418</accession>
<feature type="transmembrane region" description="Helical" evidence="10">
    <location>
        <begin position="676"/>
        <end position="698"/>
    </location>
</feature>
<evidence type="ECO:0000256" key="7">
    <source>
        <dbReference type="ARBA" id="ARBA00023065"/>
    </source>
</evidence>
<evidence type="ECO:0000259" key="13">
    <source>
        <dbReference type="Pfam" id="PF04039"/>
    </source>
</evidence>
<proteinExistence type="predicted"/>
<feature type="transmembrane region" description="Helical" evidence="10">
    <location>
        <begin position="594"/>
        <end position="612"/>
    </location>
</feature>
<dbReference type="OrthoDB" id="9811798at2"/>
<name>A0A329R418_9ACTN</name>
<evidence type="ECO:0000256" key="6">
    <source>
        <dbReference type="ARBA" id="ARBA00022989"/>
    </source>
</evidence>
<dbReference type="RefSeq" id="WP_112256746.1">
    <property type="nucleotide sequence ID" value="NZ_QMIG01000002.1"/>
</dbReference>
<evidence type="ECO:0000256" key="1">
    <source>
        <dbReference type="ARBA" id="ARBA00004651"/>
    </source>
</evidence>